<dbReference type="Proteomes" id="UP000827092">
    <property type="component" value="Unassembled WGS sequence"/>
</dbReference>
<keyword evidence="3" id="KW-1185">Reference proteome</keyword>
<accession>A0AAV6TKN3</accession>
<dbReference type="EMBL" id="JAFNEN010003082">
    <property type="protein sequence ID" value="KAG8172121.1"/>
    <property type="molecule type" value="Genomic_DNA"/>
</dbReference>
<proteinExistence type="predicted"/>
<organism evidence="2 3">
    <name type="scientific">Oedothorax gibbosus</name>
    <dbReference type="NCBI Taxonomy" id="931172"/>
    <lineage>
        <taxon>Eukaryota</taxon>
        <taxon>Metazoa</taxon>
        <taxon>Ecdysozoa</taxon>
        <taxon>Arthropoda</taxon>
        <taxon>Chelicerata</taxon>
        <taxon>Arachnida</taxon>
        <taxon>Araneae</taxon>
        <taxon>Araneomorphae</taxon>
        <taxon>Entelegynae</taxon>
        <taxon>Araneoidea</taxon>
        <taxon>Linyphiidae</taxon>
        <taxon>Erigoninae</taxon>
        <taxon>Oedothorax</taxon>
    </lineage>
</organism>
<feature type="region of interest" description="Disordered" evidence="1">
    <location>
        <begin position="1"/>
        <end position="29"/>
    </location>
</feature>
<evidence type="ECO:0000313" key="2">
    <source>
        <dbReference type="EMBL" id="KAG8172121.1"/>
    </source>
</evidence>
<name>A0AAV6TKN3_9ARAC</name>
<dbReference type="AlphaFoldDB" id="A0AAV6TKN3"/>
<reference evidence="2 3" key="1">
    <citation type="journal article" date="2022" name="Nat. Ecol. Evol.">
        <title>A masculinizing supergene underlies an exaggerated male reproductive morph in a spider.</title>
        <authorList>
            <person name="Hendrickx F."/>
            <person name="De Corte Z."/>
            <person name="Sonet G."/>
            <person name="Van Belleghem S.M."/>
            <person name="Kostlbacher S."/>
            <person name="Vangestel C."/>
        </authorList>
    </citation>
    <scope>NUCLEOTIDE SEQUENCE [LARGE SCALE GENOMIC DNA]</scope>
    <source>
        <strain evidence="2">W744_W776</strain>
    </source>
</reference>
<protein>
    <submittedName>
        <fullName evidence="2">Uncharacterized protein</fullName>
    </submittedName>
</protein>
<gene>
    <name evidence="2" type="ORF">JTE90_002008</name>
</gene>
<evidence type="ECO:0000256" key="1">
    <source>
        <dbReference type="SAM" id="MobiDB-lite"/>
    </source>
</evidence>
<comment type="caution">
    <text evidence="2">The sequence shown here is derived from an EMBL/GenBank/DDBJ whole genome shotgun (WGS) entry which is preliminary data.</text>
</comment>
<evidence type="ECO:0000313" key="3">
    <source>
        <dbReference type="Proteomes" id="UP000827092"/>
    </source>
</evidence>
<feature type="non-terminal residue" evidence="2">
    <location>
        <position position="1"/>
    </location>
</feature>
<sequence>VEPQTPSARDEPPPGVPRRPSRCAQRSTTRVPSGLLLSCTSSPSWYGGLNTTFSTVLAPSREEDAIASKRVFGVGDYAGVACASSWLVISWGFW</sequence>